<dbReference type="GO" id="GO:0009097">
    <property type="term" value="P:isoleucine biosynthetic process"/>
    <property type="evidence" value="ECO:0007669"/>
    <property type="project" value="TreeGrafter"/>
</dbReference>
<comment type="similarity">
    <text evidence="3 6">Belongs to the TPP enzyme family.</text>
</comment>
<evidence type="ECO:0000256" key="5">
    <source>
        <dbReference type="ARBA" id="ARBA00023052"/>
    </source>
</evidence>
<evidence type="ECO:0000256" key="1">
    <source>
        <dbReference type="ARBA" id="ARBA00001946"/>
    </source>
</evidence>
<gene>
    <name evidence="10" type="ORF">A2Y75_02130</name>
</gene>
<protein>
    <submittedName>
        <fullName evidence="10">Acetolactate synthase large subunit</fullName>
    </submittedName>
</protein>
<evidence type="ECO:0000256" key="4">
    <source>
        <dbReference type="ARBA" id="ARBA00022723"/>
    </source>
</evidence>
<keyword evidence="5 6" id="KW-0786">Thiamine pyrophosphate</keyword>
<dbReference type="GO" id="GO:0009099">
    <property type="term" value="P:L-valine biosynthetic process"/>
    <property type="evidence" value="ECO:0007669"/>
    <property type="project" value="TreeGrafter"/>
</dbReference>
<feature type="domain" description="Thiamine pyrophosphate enzyme central" evidence="7">
    <location>
        <begin position="201"/>
        <end position="333"/>
    </location>
</feature>
<dbReference type="GO" id="GO:0003984">
    <property type="term" value="F:acetolactate synthase activity"/>
    <property type="evidence" value="ECO:0007669"/>
    <property type="project" value="TreeGrafter"/>
</dbReference>
<comment type="cofactor">
    <cofactor evidence="2">
        <name>thiamine diphosphate</name>
        <dbReference type="ChEBI" id="CHEBI:58937"/>
    </cofactor>
</comment>
<dbReference type="STRING" id="1797197.A2Y75_02130"/>
<evidence type="ECO:0000256" key="3">
    <source>
        <dbReference type="ARBA" id="ARBA00007812"/>
    </source>
</evidence>
<dbReference type="GO" id="GO:0030976">
    <property type="term" value="F:thiamine pyrophosphate binding"/>
    <property type="evidence" value="ECO:0007669"/>
    <property type="project" value="InterPro"/>
</dbReference>
<dbReference type="InterPro" id="IPR011766">
    <property type="entry name" value="TPP_enzyme_TPP-bd"/>
</dbReference>
<dbReference type="PANTHER" id="PTHR18968:SF166">
    <property type="entry name" value="2-HYDROXYACYL-COA LYASE 2"/>
    <property type="match status" value="1"/>
</dbReference>
<evidence type="ECO:0000313" key="10">
    <source>
        <dbReference type="EMBL" id="OFW60107.1"/>
    </source>
</evidence>
<dbReference type="SUPFAM" id="SSF52518">
    <property type="entry name" value="Thiamin diphosphate-binding fold (THDP-binding)"/>
    <property type="match status" value="2"/>
</dbReference>
<dbReference type="PANTHER" id="PTHR18968">
    <property type="entry name" value="THIAMINE PYROPHOSPHATE ENZYMES"/>
    <property type="match status" value="1"/>
</dbReference>
<dbReference type="Proteomes" id="UP000177876">
    <property type="component" value="Unassembled WGS sequence"/>
</dbReference>
<evidence type="ECO:0000256" key="2">
    <source>
        <dbReference type="ARBA" id="ARBA00001964"/>
    </source>
</evidence>
<evidence type="ECO:0000256" key="6">
    <source>
        <dbReference type="RuleBase" id="RU362132"/>
    </source>
</evidence>
<dbReference type="EMBL" id="MELK01000006">
    <property type="protein sequence ID" value="OFW60107.1"/>
    <property type="molecule type" value="Genomic_DNA"/>
</dbReference>
<comment type="caution">
    <text evidence="10">The sequence shown here is derived from an EMBL/GenBank/DDBJ whole genome shotgun (WGS) entry which is preliminary data.</text>
</comment>
<evidence type="ECO:0000259" key="9">
    <source>
        <dbReference type="Pfam" id="PF02776"/>
    </source>
</evidence>
<dbReference type="InterPro" id="IPR000399">
    <property type="entry name" value="TPP-bd_CS"/>
</dbReference>
<dbReference type="AlphaFoldDB" id="A0A1F2WTG0"/>
<name>A0A1F2WTG0_9ACTN</name>
<dbReference type="FunFam" id="3.40.50.970:FF:000007">
    <property type="entry name" value="Acetolactate synthase"/>
    <property type="match status" value="1"/>
</dbReference>
<evidence type="ECO:0000259" key="8">
    <source>
        <dbReference type="Pfam" id="PF02775"/>
    </source>
</evidence>
<dbReference type="GO" id="GO:0005948">
    <property type="term" value="C:acetolactate synthase complex"/>
    <property type="evidence" value="ECO:0007669"/>
    <property type="project" value="TreeGrafter"/>
</dbReference>
<keyword evidence="4" id="KW-0479">Metal-binding</keyword>
<dbReference type="GO" id="GO:0000287">
    <property type="term" value="F:magnesium ion binding"/>
    <property type="evidence" value="ECO:0007669"/>
    <property type="project" value="InterPro"/>
</dbReference>
<dbReference type="Pfam" id="PF02776">
    <property type="entry name" value="TPP_enzyme_N"/>
    <property type="match status" value="1"/>
</dbReference>
<dbReference type="PROSITE" id="PS00187">
    <property type="entry name" value="TPP_ENZYMES"/>
    <property type="match status" value="1"/>
</dbReference>
<dbReference type="InterPro" id="IPR012001">
    <property type="entry name" value="Thiamin_PyroP_enz_TPP-bd_dom"/>
</dbReference>
<dbReference type="Pfam" id="PF00205">
    <property type="entry name" value="TPP_enzyme_M"/>
    <property type="match status" value="1"/>
</dbReference>
<dbReference type="CDD" id="cd07035">
    <property type="entry name" value="TPP_PYR_POX_like"/>
    <property type="match status" value="1"/>
</dbReference>
<evidence type="ECO:0000259" key="7">
    <source>
        <dbReference type="Pfam" id="PF00205"/>
    </source>
</evidence>
<dbReference type="Pfam" id="PF02775">
    <property type="entry name" value="TPP_enzyme_C"/>
    <property type="match status" value="1"/>
</dbReference>
<dbReference type="InterPro" id="IPR012000">
    <property type="entry name" value="Thiamin_PyroP_enz_cen_dom"/>
</dbReference>
<dbReference type="SUPFAM" id="SSF52467">
    <property type="entry name" value="DHS-like NAD/FAD-binding domain"/>
    <property type="match status" value="1"/>
</dbReference>
<proteinExistence type="inferred from homology"/>
<evidence type="ECO:0000313" key="11">
    <source>
        <dbReference type="Proteomes" id="UP000177876"/>
    </source>
</evidence>
<organism evidence="10 11">
    <name type="scientific">Candidatus Solincola sediminis</name>
    <dbReference type="NCBI Taxonomy" id="1797199"/>
    <lineage>
        <taxon>Bacteria</taxon>
        <taxon>Bacillati</taxon>
        <taxon>Actinomycetota</taxon>
        <taxon>Candidatus Geothermincolia</taxon>
        <taxon>Candidatus Geothermincolales</taxon>
        <taxon>Candidatus Geothermincolaceae</taxon>
        <taxon>Candidatus Solincola</taxon>
    </lineage>
</organism>
<dbReference type="CDD" id="cd02004">
    <property type="entry name" value="TPP_BZL_OCoD_HPCL"/>
    <property type="match status" value="1"/>
</dbReference>
<dbReference type="InterPro" id="IPR029061">
    <property type="entry name" value="THDP-binding"/>
</dbReference>
<reference evidence="10 11" key="1">
    <citation type="journal article" date="2016" name="Nat. Commun.">
        <title>Thousands of microbial genomes shed light on interconnected biogeochemical processes in an aquifer system.</title>
        <authorList>
            <person name="Anantharaman K."/>
            <person name="Brown C.T."/>
            <person name="Hug L.A."/>
            <person name="Sharon I."/>
            <person name="Castelle C.J."/>
            <person name="Probst A.J."/>
            <person name="Thomas B.C."/>
            <person name="Singh A."/>
            <person name="Wilkins M.J."/>
            <person name="Karaoz U."/>
            <person name="Brodie E.L."/>
            <person name="Williams K.H."/>
            <person name="Hubbard S.S."/>
            <person name="Banfield J.F."/>
        </authorList>
    </citation>
    <scope>NUCLEOTIDE SEQUENCE [LARGE SCALE GENOMIC DNA]</scope>
</reference>
<accession>A0A1F2WTG0</accession>
<dbReference type="Gene3D" id="3.40.50.1220">
    <property type="entry name" value="TPP-binding domain"/>
    <property type="match status" value="1"/>
</dbReference>
<feature type="domain" description="Thiamine pyrophosphate enzyme N-terminal TPP-binding" evidence="9">
    <location>
        <begin position="4"/>
        <end position="125"/>
    </location>
</feature>
<comment type="cofactor">
    <cofactor evidence="1">
        <name>Mg(2+)</name>
        <dbReference type="ChEBI" id="CHEBI:18420"/>
    </cofactor>
</comment>
<dbReference type="InterPro" id="IPR045229">
    <property type="entry name" value="TPP_enz"/>
</dbReference>
<dbReference type="GO" id="GO:0050660">
    <property type="term" value="F:flavin adenine dinucleotide binding"/>
    <property type="evidence" value="ECO:0007669"/>
    <property type="project" value="TreeGrafter"/>
</dbReference>
<dbReference type="Gene3D" id="3.40.50.970">
    <property type="match status" value="2"/>
</dbReference>
<sequence length="578" mass="63399">MTLMNGGELLVRSLLKEGTKWVFGIPGGQLTTFTDAIQRVGVPAGMEFIMTHHEAAAAHMADAVSRTSDQVGVCMGTVGPGAANLVSGIYVAYNDGIPLIAICPQIHSNRCYPFRGSMQQLDQLSLFKPITKWNAVVNRWDRIPELVERAYRVATSGRPGPVHLDFPVDILFESRDDSEINLLAPDRYRTEVQPAGDPQAIDRAVEMMFAAEKPHIHAGGGVMRAKAWDEVRELAEYLQIPVTTSISGRGVLPEDHPLLFTPKGMGGIMAESNADLVLNIGCTVSEMDFWGQPNMWGSPAEQKFIYVDIDPENIGLNREFDLGITGDAKNVLSGMLERVKKETGPISPRDFFADYREMDDAANLGYEELGTSEAKPIHPLRLAKEAVDFFGRDGIMVMDGGNICLWTNIVGRIYKPRSFLWPEGTGQLGTGLPFALGAKIANPERPVFIIHGDGAFMLNPQEIETAVRYKLPVVDIIANDSAWGMIKGAQHSAYGGRYCGSDFCDVRYDLMAESMGAKGIRVEDPKDIRPALEEAAKSDRITVIDALIDPEVNLEVPVLSEMINGLWLKDCAEPFCGE</sequence>
<feature type="domain" description="Thiamine pyrophosphate enzyme TPP-binding" evidence="8">
    <location>
        <begin position="399"/>
        <end position="545"/>
    </location>
</feature>
<dbReference type="InterPro" id="IPR029035">
    <property type="entry name" value="DHS-like_NAD/FAD-binding_dom"/>
</dbReference>